<evidence type="ECO:0000256" key="5">
    <source>
        <dbReference type="SAM" id="SignalP"/>
    </source>
</evidence>
<evidence type="ECO:0000256" key="4">
    <source>
        <dbReference type="RuleBase" id="RU003744"/>
    </source>
</evidence>
<dbReference type="GO" id="GO:0030313">
    <property type="term" value="C:cell envelope"/>
    <property type="evidence" value="ECO:0007669"/>
    <property type="project" value="UniProtKB-SubCell"/>
</dbReference>
<dbReference type="STRING" id="414703.SAMN04488125_10828"/>
<dbReference type="AlphaFoldDB" id="A0A1I4ELW7"/>
<evidence type="ECO:0000259" key="6">
    <source>
        <dbReference type="SMART" id="SM00062"/>
    </source>
</evidence>
<evidence type="ECO:0000313" key="7">
    <source>
        <dbReference type="EMBL" id="SFL05537.1"/>
    </source>
</evidence>
<dbReference type="EMBL" id="FOSV01000008">
    <property type="protein sequence ID" value="SFL05537.1"/>
    <property type="molecule type" value="Genomic_DNA"/>
</dbReference>
<keyword evidence="3 5" id="KW-0732">Signal</keyword>
<gene>
    <name evidence="7" type="ORF">SAMN04488125_10828</name>
</gene>
<dbReference type="Pfam" id="PF00497">
    <property type="entry name" value="SBP_bac_3"/>
    <property type="match status" value="1"/>
</dbReference>
<keyword evidence="8" id="KW-1185">Reference proteome</keyword>
<evidence type="ECO:0000256" key="3">
    <source>
        <dbReference type="ARBA" id="ARBA00022729"/>
    </source>
</evidence>
<dbReference type="Proteomes" id="UP000198804">
    <property type="component" value="Unassembled WGS sequence"/>
</dbReference>
<dbReference type="InterPro" id="IPR006311">
    <property type="entry name" value="TAT_signal"/>
</dbReference>
<dbReference type="PANTHER" id="PTHR35936:SF17">
    <property type="entry name" value="ARGININE-BINDING EXTRACELLULAR PROTEIN ARTP"/>
    <property type="match status" value="1"/>
</dbReference>
<comment type="similarity">
    <text evidence="2 4">Belongs to the bacterial solute-binding protein 3 family.</text>
</comment>
<dbReference type="Gene3D" id="3.40.190.10">
    <property type="entry name" value="Periplasmic binding protein-like II"/>
    <property type="match status" value="3"/>
</dbReference>
<dbReference type="SMART" id="SM00062">
    <property type="entry name" value="PBPb"/>
    <property type="match status" value="1"/>
</dbReference>
<dbReference type="SUPFAM" id="SSF53850">
    <property type="entry name" value="Periplasmic binding protein-like II"/>
    <property type="match status" value="1"/>
</dbReference>
<dbReference type="PANTHER" id="PTHR35936">
    <property type="entry name" value="MEMBRANE-BOUND LYTIC MUREIN TRANSGLYCOSYLASE F"/>
    <property type="match status" value="1"/>
</dbReference>
<evidence type="ECO:0000313" key="8">
    <source>
        <dbReference type="Proteomes" id="UP000198804"/>
    </source>
</evidence>
<dbReference type="RefSeq" id="WP_114435991.1">
    <property type="nucleotide sequence ID" value="NZ_FOSV01000008.1"/>
</dbReference>
<proteinExistence type="inferred from homology"/>
<feature type="domain" description="Solute-binding protein family 3/N-terminal" evidence="6">
    <location>
        <begin position="38"/>
        <end position="282"/>
    </location>
</feature>
<dbReference type="PROSITE" id="PS51318">
    <property type="entry name" value="TAT"/>
    <property type="match status" value="1"/>
</dbReference>
<feature type="chain" id="PRO_5011744937" evidence="5">
    <location>
        <begin position="28"/>
        <end position="288"/>
    </location>
</feature>
<evidence type="ECO:0000256" key="1">
    <source>
        <dbReference type="ARBA" id="ARBA00004196"/>
    </source>
</evidence>
<dbReference type="InterPro" id="IPR018313">
    <property type="entry name" value="SBP_3_CS"/>
</dbReference>
<organism evidence="7 8">
    <name type="scientific">Methylorubrum salsuginis</name>
    <dbReference type="NCBI Taxonomy" id="414703"/>
    <lineage>
        <taxon>Bacteria</taxon>
        <taxon>Pseudomonadati</taxon>
        <taxon>Pseudomonadota</taxon>
        <taxon>Alphaproteobacteria</taxon>
        <taxon>Hyphomicrobiales</taxon>
        <taxon>Methylobacteriaceae</taxon>
        <taxon>Methylorubrum</taxon>
    </lineage>
</organism>
<evidence type="ECO:0000256" key="2">
    <source>
        <dbReference type="ARBA" id="ARBA00010333"/>
    </source>
</evidence>
<dbReference type="OrthoDB" id="6192933at2"/>
<protein>
    <submittedName>
        <fullName evidence="7">Amino acid ABC transporter substrate-binding protein, PAAT family</fullName>
    </submittedName>
</protein>
<feature type="signal peptide" evidence="5">
    <location>
        <begin position="1"/>
        <end position="27"/>
    </location>
</feature>
<dbReference type="PROSITE" id="PS01039">
    <property type="entry name" value="SBP_BACTERIAL_3"/>
    <property type="match status" value="1"/>
</dbReference>
<dbReference type="InterPro" id="IPR001638">
    <property type="entry name" value="Solute-binding_3/MltF_N"/>
</dbReference>
<comment type="subcellular location">
    <subcellularLocation>
        <location evidence="1">Cell envelope</location>
    </subcellularLocation>
</comment>
<name>A0A1I4ELW7_9HYPH</name>
<sequence length="288" mass="31210">MSRTLTRRGALSAFAGLAALAARPGFARPLDEVSADGTLRVALYAENAPFSEMRDGKPVGIDVDVAHALAEALKLKLDLRLVDAGENVDGDFRLNLWKGDLAGSKLADLMLHVPNDKLLGIRNEQVFLVRPYFEQRLAFAWARDRMEGFSSFPDIEEHQIAVEGASASDLQILMAENGRYRNNLKHFRNFEEAAKAFLAGETAILAGTRPAIEAALFEAKAGPDRFPVVEIALGGLVKTNWELGGAVRSDSRDLGYAVGETLGAMTEDGRLKAICARYGVSYAAPKGF</sequence>
<accession>A0A1I4ELW7</accession>
<reference evidence="8" key="1">
    <citation type="submission" date="2016-10" db="EMBL/GenBank/DDBJ databases">
        <authorList>
            <person name="Varghese N."/>
            <person name="Submissions S."/>
        </authorList>
    </citation>
    <scope>NUCLEOTIDE SEQUENCE [LARGE SCALE GENOMIC DNA]</scope>
    <source>
        <strain evidence="8">CGMCC 1.6474</strain>
    </source>
</reference>